<evidence type="ECO:0000256" key="4">
    <source>
        <dbReference type="ARBA" id="ARBA00022771"/>
    </source>
</evidence>
<dbReference type="SMART" id="SM00355">
    <property type="entry name" value="ZnF_C2H2"/>
    <property type="match status" value="2"/>
</dbReference>
<keyword evidence="6" id="KW-0539">Nucleus</keyword>
<dbReference type="PROSITE" id="PS00028">
    <property type="entry name" value="ZINC_FINGER_C2H2_1"/>
    <property type="match status" value="2"/>
</dbReference>
<dbReference type="Pfam" id="PF00096">
    <property type="entry name" value="zf-C2H2"/>
    <property type="match status" value="2"/>
</dbReference>
<comment type="caution">
    <text evidence="10">The sequence shown here is derived from an EMBL/GenBank/DDBJ whole genome shotgun (WGS) entry which is preliminary data.</text>
</comment>
<dbReference type="FunFam" id="3.30.160.60:FF:002343">
    <property type="entry name" value="Zinc finger protein 33A"/>
    <property type="match status" value="1"/>
</dbReference>
<evidence type="ECO:0000256" key="1">
    <source>
        <dbReference type="ARBA" id="ARBA00004123"/>
    </source>
</evidence>
<dbReference type="Gene3D" id="3.30.160.60">
    <property type="entry name" value="Classic Zinc Finger"/>
    <property type="match status" value="2"/>
</dbReference>
<accession>A0A7K4JUD4</accession>
<dbReference type="PANTHER" id="PTHR23226">
    <property type="entry name" value="ZINC FINGER AND SCAN DOMAIN-CONTAINING"/>
    <property type="match status" value="1"/>
</dbReference>
<evidence type="ECO:0000256" key="5">
    <source>
        <dbReference type="ARBA" id="ARBA00022833"/>
    </source>
</evidence>
<dbReference type="GO" id="GO:0000978">
    <property type="term" value="F:RNA polymerase II cis-regulatory region sequence-specific DNA binding"/>
    <property type="evidence" value="ECO:0007669"/>
    <property type="project" value="TreeGrafter"/>
</dbReference>
<dbReference type="InterPro" id="IPR013087">
    <property type="entry name" value="Znf_C2H2_type"/>
</dbReference>
<dbReference type="OrthoDB" id="6910977at2759"/>
<feature type="domain" description="C2H2-type" evidence="9">
    <location>
        <begin position="48"/>
        <end position="75"/>
    </location>
</feature>
<evidence type="ECO:0000256" key="8">
    <source>
        <dbReference type="SAM" id="MobiDB-lite"/>
    </source>
</evidence>
<comment type="subcellular location">
    <subcellularLocation>
        <location evidence="1">Nucleus</location>
    </subcellularLocation>
</comment>
<feature type="domain" description="C2H2-type" evidence="9">
    <location>
        <begin position="20"/>
        <end position="47"/>
    </location>
</feature>
<feature type="non-terminal residue" evidence="10">
    <location>
        <position position="85"/>
    </location>
</feature>
<dbReference type="PANTHER" id="PTHR23226:SF416">
    <property type="entry name" value="FI01424P"/>
    <property type="match status" value="1"/>
</dbReference>
<name>A0A7K4JUD4_GEOCA</name>
<proteinExistence type="predicted"/>
<keyword evidence="4 7" id="KW-0863">Zinc-finger</keyword>
<keyword evidence="11" id="KW-1185">Reference proteome</keyword>
<evidence type="ECO:0000256" key="6">
    <source>
        <dbReference type="ARBA" id="ARBA00023242"/>
    </source>
</evidence>
<dbReference type="Proteomes" id="UP000531151">
    <property type="component" value="Unassembled WGS sequence"/>
</dbReference>
<keyword evidence="5" id="KW-0862">Zinc</keyword>
<protein>
    <submittedName>
        <fullName evidence="10">ZN787 protein</fullName>
    </submittedName>
</protein>
<organism evidence="10 11">
    <name type="scientific">Geococcyx californianus</name>
    <name type="common">Greater roadrunner</name>
    <name type="synonym">Saurothera californiana</name>
    <dbReference type="NCBI Taxonomy" id="8947"/>
    <lineage>
        <taxon>Eukaryota</taxon>
        <taxon>Metazoa</taxon>
        <taxon>Chordata</taxon>
        <taxon>Craniata</taxon>
        <taxon>Vertebrata</taxon>
        <taxon>Euteleostomi</taxon>
        <taxon>Archelosauria</taxon>
        <taxon>Archosauria</taxon>
        <taxon>Dinosauria</taxon>
        <taxon>Saurischia</taxon>
        <taxon>Theropoda</taxon>
        <taxon>Coelurosauria</taxon>
        <taxon>Aves</taxon>
        <taxon>Neognathae</taxon>
        <taxon>Neoaves</taxon>
        <taxon>Otidimorphae</taxon>
        <taxon>Cuculiformes</taxon>
        <taxon>Neomorphidae</taxon>
        <taxon>Geococcyx</taxon>
    </lineage>
</organism>
<gene>
    <name evidence="10" type="primary">Znf787_1</name>
    <name evidence="10" type="ORF">GEOCAL_R02701</name>
</gene>
<evidence type="ECO:0000256" key="3">
    <source>
        <dbReference type="ARBA" id="ARBA00022737"/>
    </source>
</evidence>
<evidence type="ECO:0000313" key="11">
    <source>
        <dbReference type="Proteomes" id="UP000531151"/>
    </source>
</evidence>
<dbReference type="GO" id="GO:0005634">
    <property type="term" value="C:nucleus"/>
    <property type="evidence" value="ECO:0007669"/>
    <property type="project" value="UniProtKB-SubCell"/>
</dbReference>
<dbReference type="EMBL" id="VWPV01077711">
    <property type="protein sequence ID" value="NWH68773.1"/>
    <property type="molecule type" value="Genomic_DNA"/>
</dbReference>
<evidence type="ECO:0000256" key="2">
    <source>
        <dbReference type="ARBA" id="ARBA00022723"/>
    </source>
</evidence>
<reference evidence="10 11" key="1">
    <citation type="submission" date="2019-09" db="EMBL/GenBank/DDBJ databases">
        <title>Bird 10,000 Genomes (B10K) Project - Family phase.</title>
        <authorList>
            <person name="Zhang G."/>
        </authorList>
    </citation>
    <scope>NUCLEOTIDE SEQUENCE [LARGE SCALE GENOMIC DNA]</scope>
    <source>
        <strain evidence="10">B10K-CU-031-07</strain>
        <tissue evidence="10">Muscle</tissue>
    </source>
</reference>
<dbReference type="GO" id="GO:0000981">
    <property type="term" value="F:DNA-binding transcription factor activity, RNA polymerase II-specific"/>
    <property type="evidence" value="ECO:0007669"/>
    <property type="project" value="TreeGrafter"/>
</dbReference>
<sequence length="85" mass="9376">GRKRKDTVVRQRAAPGEHPNICVECGKSFAQSAALLAHRRVHGGEKAFSCLDCGKSFELSANLVRHRRSHSTTRSPQSCRDCGKE</sequence>
<feature type="region of interest" description="Disordered" evidence="8">
    <location>
        <begin position="65"/>
        <end position="85"/>
    </location>
</feature>
<dbReference type="GO" id="GO:0008270">
    <property type="term" value="F:zinc ion binding"/>
    <property type="evidence" value="ECO:0007669"/>
    <property type="project" value="UniProtKB-KW"/>
</dbReference>
<keyword evidence="3" id="KW-0677">Repeat</keyword>
<evidence type="ECO:0000259" key="9">
    <source>
        <dbReference type="PROSITE" id="PS50157"/>
    </source>
</evidence>
<evidence type="ECO:0000256" key="7">
    <source>
        <dbReference type="PROSITE-ProRule" id="PRU00042"/>
    </source>
</evidence>
<keyword evidence="2" id="KW-0479">Metal-binding</keyword>
<dbReference type="AlphaFoldDB" id="A0A7K4JUD4"/>
<dbReference type="InterPro" id="IPR036236">
    <property type="entry name" value="Znf_C2H2_sf"/>
</dbReference>
<dbReference type="SUPFAM" id="SSF57667">
    <property type="entry name" value="beta-beta-alpha zinc fingers"/>
    <property type="match status" value="1"/>
</dbReference>
<evidence type="ECO:0000313" key="10">
    <source>
        <dbReference type="EMBL" id="NWH68773.1"/>
    </source>
</evidence>
<feature type="non-terminal residue" evidence="10">
    <location>
        <position position="1"/>
    </location>
</feature>
<dbReference type="FunFam" id="3.30.160.60:FF:000358">
    <property type="entry name" value="zinc finger protein 24"/>
    <property type="match status" value="1"/>
</dbReference>
<dbReference type="PROSITE" id="PS50157">
    <property type="entry name" value="ZINC_FINGER_C2H2_2"/>
    <property type="match status" value="2"/>
</dbReference>